<evidence type="ECO:0000313" key="2">
    <source>
        <dbReference type="EMBL" id="OOG25198.1"/>
    </source>
</evidence>
<comment type="caution">
    <text evidence="2">The sequence shown here is derived from an EMBL/GenBank/DDBJ whole genome shotgun (WGS) entry which is preliminary data.</text>
</comment>
<dbReference type="STRING" id="108003.B1C78_07205"/>
<dbReference type="OrthoDB" id="5782290at2"/>
<dbReference type="AlphaFoldDB" id="A0A1V3NJX1"/>
<accession>A0A1V3NJX1</accession>
<dbReference type="Proteomes" id="UP000189462">
    <property type="component" value="Unassembled WGS sequence"/>
</dbReference>
<feature type="chain" id="PRO_5013387826" description="Outer membrane protein beta-barrel domain-containing protein" evidence="1">
    <location>
        <begin position="25"/>
        <end position="225"/>
    </location>
</feature>
<gene>
    <name evidence="2" type="ORF">B1C78_07205</name>
</gene>
<evidence type="ECO:0008006" key="4">
    <source>
        <dbReference type="Google" id="ProtNLM"/>
    </source>
</evidence>
<reference evidence="2 3" key="1">
    <citation type="submission" date="2017-02" db="EMBL/GenBank/DDBJ databases">
        <title>Genomic diversity within the haloalkaliphilic genus Thioalkalivibrio.</title>
        <authorList>
            <person name="Ahn A.-C."/>
            <person name="Meier-Kolthoff J."/>
            <person name="Overmars L."/>
            <person name="Richter M."/>
            <person name="Woyke T."/>
            <person name="Sorokin D.Y."/>
            <person name="Muyzer G."/>
        </authorList>
    </citation>
    <scope>NUCLEOTIDE SEQUENCE [LARGE SCALE GENOMIC DNA]</scope>
    <source>
        <strain evidence="2 3">ALJD</strain>
    </source>
</reference>
<proteinExistence type="predicted"/>
<dbReference type="SUPFAM" id="SSF56925">
    <property type="entry name" value="OMPA-like"/>
    <property type="match status" value="1"/>
</dbReference>
<dbReference type="EMBL" id="MVBK01000040">
    <property type="protein sequence ID" value="OOG25198.1"/>
    <property type="molecule type" value="Genomic_DNA"/>
</dbReference>
<sequence length="225" mass="24721">MSLRTASLVLFLFLASAFPLVLQAQSLSPGPELEVYLSREISDWRIEDGPTVETRVNRVGLSIRDHVAEGLWIGLHGGYLSLSQSGNSATQGMDLSGWYLGTSARWRFLRVGAVSMNLSGRYTYHEADDRVGDQDTRYSWHQYGAGVESVIRGESLALRLGADYTAIDGDERARGPIRHTRSLSEDEAVTVRAALDLLVDATGRISFQVEAGARRGAGVQFARQF</sequence>
<keyword evidence="3" id="KW-1185">Reference proteome</keyword>
<name>A0A1V3NJX1_9GAMM</name>
<evidence type="ECO:0000313" key="3">
    <source>
        <dbReference type="Proteomes" id="UP000189462"/>
    </source>
</evidence>
<evidence type="ECO:0000256" key="1">
    <source>
        <dbReference type="SAM" id="SignalP"/>
    </source>
</evidence>
<feature type="signal peptide" evidence="1">
    <location>
        <begin position="1"/>
        <end position="24"/>
    </location>
</feature>
<dbReference type="InterPro" id="IPR011250">
    <property type="entry name" value="OMP/PagP_B-barrel"/>
</dbReference>
<dbReference type="RefSeq" id="WP_077278478.1">
    <property type="nucleotide sequence ID" value="NZ_MVBK01000040.1"/>
</dbReference>
<organism evidence="2 3">
    <name type="scientific">Thioalkalivibrio denitrificans</name>
    <dbReference type="NCBI Taxonomy" id="108003"/>
    <lineage>
        <taxon>Bacteria</taxon>
        <taxon>Pseudomonadati</taxon>
        <taxon>Pseudomonadota</taxon>
        <taxon>Gammaproteobacteria</taxon>
        <taxon>Chromatiales</taxon>
        <taxon>Ectothiorhodospiraceae</taxon>
        <taxon>Thioalkalivibrio</taxon>
    </lineage>
</organism>
<protein>
    <recommendedName>
        <fullName evidence="4">Outer membrane protein beta-barrel domain-containing protein</fullName>
    </recommendedName>
</protein>
<keyword evidence="1" id="KW-0732">Signal</keyword>